<sequence length="261" mass="28705">MKKVRLIQGLVVLGAGVGLLSTGNLSAAASSQYSAARSKNVRLVWRKSMKQHAYQATAGARYSRHLAVRYSYNQATAKVTWYTDAHEKMYKKHQGHSTIYYHVKSADGKLQGWIWRGYLKPIKAQTPVVDKSAVTAKTDPNDSGELASIANERLLDQEILSLFPGTIEDKALNAQAGSVVYTSDGEKSPTVKPGQVYIRLYNASNVMDTENYANLLTQAGYPVTKRSQYRGWHIGVRAQTDDGYGEGVSQGDAAIFLVRGK</sequence>
<evidence type="ECO:0000313" key="2">
    <source>
        <dbReference type="EMBL" id="NLR30684.1"/>
    </source>
</evidence>
<organism evidence="2 3">
    <name type="scientific">Levilactobacillus tujiorum</name>
    <dbReference type="NCBI Taxonomy" id="2912243"/>
    <lineage>
        <taxon>Bacteria</taxon>
        <taxon>Bacillati</taxon>
        <taxon>Bacillota</taxon>
        <taxon>Bacilli</taxon>
        <taxon>Lactobacillales</taxon>
        <taxon>Lactobacillaceae</taxon>
        <taxon>Levilactobacillus</taxon>
    </lineage>
</organism>
<dbReference type="EMBL" id="JAAVSD010000044">
    <property type="protein sequence ID" value="NLR30684.1"/>
    <property type="molecule type" value="Genomic_DNA"/>
</dbReference>
<evidence type="ECO:0008006" key="4">
    <source>
        <dbReference type="Google" id="ProtNLM"/>
    </source>
</evidence>
<feature type="signal peptide" evidence="1">
    <location>
        <begin position="1"/>
        <end position="27"/>
    </location>
</feature>
<dbReference type="RefSeq" id="WP_168850494.1">
    <property type="nucleotide sequence ID" value="NZ_JAAVSD010000044.1"/>
</dbReference>
<feature type="chain" id="PRO_5047386513" description="D-alanyl-D-alanine carboxypeptidase" evidence="1">
    <location>
        <begin position="28"/>
        <end position="261"/>
    </location>
</feature>
<protein>
    <recommendedName>
        <fullName evidence="4">D-alanyl-D-alanine carboxypeptidase</fullName>
    </recommendedName>
</protein>
<reference evidence="2 3" key="1">
    <citation type="submission" date="2020-03" db="EMBL/GenBank/DDBJ databases">
        <authorList>
            <person name="Zhang Z."/>
            <person name="Guo Z."/>
            <person name="Hou Q."/>
            <person name="Shen X."/>
        </authorList>
    </citation>
    <scope>NUCLEOTIDE SEQUENCE [LARGE SCALE GENOMIC DNA]</scope>
    <source>
        <strain evidence="2 3">HBUAS51329</strain>
    </source>
</reference>
<dbReference type="Proteomes" id="UP000707477">
    <property type="component" value="Unassembled WGS sequence"/>
</dbReference>
<evidence type="ECO:0000313" key="3">
    <source>
        <dbReference type="Proteomes" id="UP000707477"/>
    </source>
</evidence>
<keyword evidence="1" id="KW-0732">Signal</keyword>
<keyword evidence="3" id="KW-1185">Reference proteome</keyword>
<proteinExistence type="predicted"/>
<gene>
    <name evidence="2" type="ORF">HEQ44_10885</name>
</gene>
<comment type="caution">
    <text evidence="2">The sequence shown here is derived from an EMBL/GenBank/DDBJ whole genome shotgun (WGS) entry which is preliminary data.</text>
</comment>
<accession>A0ABX1L8L4</accession>
<name>A0ABX1L8L4_9LACO</name>
<evidence type="ECO:0000256" key="1">
    <source>
        <dbReference type="SAM" id="SignalP"/>
    </source>
</evidence>